<dbReference type="PANTHER" id="PTHR22718">
    <property type="entry name" value="SERPENTINE RECEPTOR, CLASS X"/>
    <property type="match status" value="1"/>
</dbReference>
<feature type="non-terminal residue" evidence="2">
    <location>
        <position position="1"/>
    </location>
</feature>
<reference evidence="3" key="1">
    <citation type="submission" date="2022-10" db="EMBL/GenBank/DDBJ databases">
        <title>Genome assembly of Pristionchus species.</title>
        <authorList>
            <person name="Yoshida K."/>
            <person name="Sommer R.J."/>
        </authorList>
    </citation>
    <scope>NUCLEOTIDE SEQUENCE [LARGE SCALE GENOMIC DNA]</scope>
    <source>
        <strain evidence="3">RS5460</strain>
    </source>
</reference>
<dbReference type="AlphaFoldDB" id="A0AAN5CGK2"/>
<keyword evidence="1" id="KW-0472">Membrane</keyword>
<dbReference type="Gene3D" id="1.20.1070.10">
    <property type="entry name" value="Rhodopsin 7-helix transmembrane proteins"/>
    <property type="match status" value="1"/>
</dbReference>
<feature type="transmembrane region" description="Helical" evidence="1">
    <location>
        <begin position="79"/>
        <end position="102"/>
    </location>
</feature>
<accession>A0AAN5CGK2</accession>
<evidence type="ECO:0000313" key="3">
    <source>
        <dbReference type="Proteomes" id="UP001328107"/>
    </source>
</evidence>
<protein>
    <recommendedName>
        <fullName evidence="4">G protein-coupled receptor</fullName>
    </recommendedName>
</protein>
<keyword evidence="3" id="KW-1185">Reference proteome</keyword>
<feature type="transmembrane region" description="Helical" evidence="1">
    <location>
        <begin position="108"/>
        <end position="131"/>
    </location>
</feature>
<dbReference type="Proteomes" id="UP001328107">
    <property type="component" value="Unassembled WGS sequence"/>
</dbReference>
<dbReference type="Pfam" id="PF10323">
    <property type="entry name" value="7TM_GPCR_Srv"/>
    <property type="match status" value="1"/>
</dbReference>
<organism evidence="2 3">
    <name type="scientific">Pristionchus mayeri</name>
    <dbReference type="NCBI Taxonomy" id="1317129"/>
    <lineage>
        <taxon>Eukaryota</taxon>
        <taxon>Metazoa</taxon>
        <taxon>Ecdysozoa</taxon>
        <taxon>Nematoda</taxon>
        <taxon>Chromadorea</taxon>
        <taxon>Rhabditida</taxon>
        <taxon>Rhabditina</taxon>
        <taxon>Diplogasteromorpha</taxon>
        <taxon>Diplogasteroidea</taxon>
        <taxon>Neodiplogasteridae</taxon>
        <taxon>Pristionchus</taxon>
    </lineage>
</organism>
<dbReference type="SUPFAM" id="SSF81321">
    <property type="entry name" value="Family A G protein-coupled receptor-like"/>
    <property type="match status" value="1"/>
</dbReference>
<gene>
    <name evidence="2" type="ORF">PMAYCL1PPCAC_13429</name>
</gene>
<dbReference type="PANTHER" id="PTHR22718:SF34">
    <property type="entry name" value="G-PROTEIN COUPLED RECEPTORS FAMILY 1 PROFILE DOMAIN-CONTAINING PROTEIN"/>
    <property type="match status" value="1"/>
</dbReference>
<keyword evidence="1" id="KW-1133">Transmembrane helix</keyword>
<proteinExistence type="predicted"/>
<name>A0AAN5CGK2_9BILA</name>
<evidence type="ECO:0000313" key="2">
    <source>
        <dbReference type="EMBL" id="GMR43234.1"/>
    </source>
</evidence>
<sequence>GLTISTPLLHPCCRNLSFPEYHTTAYYPFDTWFRYVGLAVNTACSIIIIICYSVMFYVIRSSSNNANLRDRSHHPEWRFSLQVFLMSGVFLATFSSYFFLPYLGGSRWVAILAPTLFIVQNFTHPAIAFVFNTAIRREALRVL</sequence>
<feature type="transmembrane region" description="Helical" evidence="1">
    <location>
        <begin position="32"/>
        <end position="59"/>
    </location>
</feature>
<comment type="caution">
    <text evidence="2">The sequence shown here is derived from an EMBL/GenBank/DDBJ whole genome shotgun (WGS) entry which is preliminary data.</text>
</comment>
<keyword evidence="1" id="KW-0812">Transmembrane</keyword>
<evidence type="ECO:0000256" key="1">
    <source>
        <dbReference type="SAM" id="Phobius"/>
    </source>
</evidence>
<evidence type="ECO:0008006" key="4">
    <source>
        <dbReference type="Google" id="ProtNLM"/>
    </source>
</evidence>
<dbReference type="EMBL" id="BTRK01000003">
    <property type="protein sequence ID" value="GMR43234.1"/>
    <property type="molecule type" value="Genomic_DNA"/>
</dbReference>
<feature type="non-terminal residue" evidence="2">
    <location>
        <position position="143"/>
    </location>
</feature>
<dbReference type="InterPro" id="IPR019426">
    <property type="entry name" value="7TM_GPCR_serpentine_rcpt_Srv"/>
</dbReference>